<dbReference type="Proteomes" id="UP000663879">
    <property type="component" value="Unassembled WGS sequence"/>
</dbReference>
<keyword evidence="1" id="KW-0732">Signal</keyword>
<gene>
    <name evidence="2" type="ORF">OXX778_LOCUS7643</name>
</gene>
<dbReference type="AlphaFoldDB" id="A0A813UCH0"/>
<feature type="chain" id="PRO_5032427244" evidence="1">
    <location>
        <begin position="23"/>
        <end position="155"/>
    </location>
</feature>
<keyword evidence="3" id="KW-1185">Reference proteome</keyword>
<name>A0A813UCH0_9BILA</name>
<evidence type="ECO:0000313" key="2">
    <source>
        <dbReference type="EMBL" id="CAF0824415.1"/>
    </source>
</evidence>
<protein>
    <submittedName>
        <fullName evidence="2">Uncharacterized protein</fullName>
    </submittedName>
</protein>
<sequence length="155" mass="17537">MIRFLIYGYLLVSLLVFLPCHSLRCYTCAPKDSSDKIEDYSCPTPFDSSSQRVSISECSRCITASLKNSNSFETYRFCPLANVTNGPQILKNVKFSNGKELAINKFFNVQIYDNDLGNIVDIEAFEFKIGSTNNSKSDIEKKVPIINSGFRLKFE</sequence>
<accession>A0A813UCH0</accession>
<reference evidence="2" key="1">
    <citation type="submission" date="2021-02" db="EMBL/GenBank/DDBJ databases">
        <authorList>
            <person name="Nowell W R."/>
        </authorList>
    </citation>
    <scope>NUCLEOTIDE SEQUENCE</scope>
    <source>
        <strain evidence="2">Ploen Becks lab</strain>
    </source>
</reference>
<organism evidence="2 3">
    <name type="scientific">Brachionus calyciflorus</name>
    <dbReference type="NCBI Taxonomy" id="104777"/>
    <lineage>
        <taxon>Eukaryota</taxon>
        <taxon>Metazoa</taxon>
        <taxon>Spiralia</taxon>
        <taxon>Gnathifera</taxon>
        <taxon>Rotifera</taxon>
        <taxon>Eurotatoria</taxon>
        <taxon>Monogononta</taxon>
        <taxon>Pseudotrocha</taxon>
        <taxon>Ploima</taxon>
        <taxon>Brachionidae</taxon>
        <taxon>Brachionus</taxon>
    </lineage>
</organism>
<evidence type="ECO:0000313" key="3">
    <source>
        <dbReference type="Proteomes" id="UP000663879"/>
    </source>
</evidence>
<feature type="signal peptide" evidence="1">
    <location>
        <begin position="1"/>
        <end position="22"/>
    </location>
</feature>
<dbReference type="EMBL" id="CAJNOC010000988">
    <property type="protein sequence ID" value="CAF0824415.1"/>
    <property type="molecule type" value="Genomic_DNA"/>
</dbReference>
<feature type="non-terminal residue" evidence="2">
    <location>
        <position position="1"/>
    </location>
</feature>
<comment type="caution">
    <text evidence="2">The sequence shown here is derived from an EMBL/GenBank/DDBJ whole genome shotgun (WGS) entry which is preliminary data.</text>
</comment>
<proteinExistence type="predicted"/>
<evidence type="ECO:0000256" key="1">
    <source>
        <dbReference type="SAM" id="SignalP"/>
    </source>
</evidence>